<dbReference type="EMBL" id="JARJBC010000008">
    <property type="protein sequence ID" value="MDF3290568.1"/>
    <property type="molecule type" value="Genomic_DNA"/>
</dbReference>
<evidence type="ECO:0000313" key="2">
    <source>
        <dbReference type="EMBL" id="MDF3290568.1"/>
    </source>
</evidence>
<organism evidence="2 3">
    <name type="scientific">Streptomyces silvisoli</name>
    <dbReference type="NCBI Taxonomy" id="3034235"/>
    <lineage>
        <taxon>Bacteria</taxon>
        <taxon>Bacillati</taxon>
        <taxon>Actinomycetota</taxon>
        <taxon>Actinomycetes</taxon>
        <taxon>Kitasatosporales</taxon>
        <taxon>Streptomycetaceae</taxon>
        <taxon>Streptomyces</taxon>
    </lineage>
</organism>
<keyword evidence="3" id="KW-1185">Reference proteome</keyword>
<feature type="transmembrane region" description="Helical" evidence="1">
    <location>
        <begin position="51"/>
        <end position="71"/>
    </location>
</feature>
<sequence>MDINATFRLTARAYRSAARNSPVMRATWVISALAAVSGLVSLLSGEPVGWFVYYGLGLPVLFELVFVRLAVRRVLTGEEAKARRRRFPNSSSQRAAPD</sequence>
<dbReference type="Proteomes" id="UP001216579">
    <property type="component" value="Unassembled WGS sequence"/>
</dbReference>
<dbReference type="RefSeq" id="WP_276093965.1">
    <property type="nucleotide sequence ID" value="NZ_JARJBC010000008.1"/>
</dbReference>
<proteinExistence type="predicted"/>
<evidence type="ECO:0000256" key="1">
    <source>
        <dbReference type="SAM" id="Phobius"/>
    </source>
</evidence>
<evidence type="ECO:0000313" key="3">
    <source>
        <dbReference type="Proteomes" id="UP001216579"/>
    </source>
</evidence>
<name>A0ABT5ZL71_9ACTN</name>
<accession>A0ABT5ZL71</accession>
<gene>
    <name evidence="2" type="ORF">P3G67_15190</name>
</gene>
<keyword evidence="1" id="KW-1133">Transmembrane helix</keyword>
<comment type="caution">
    <text evidence="2">The sequence shown here is derived from an EMBL/GenBank/DDBJ whole genome shotgun (WGS) entry which is preliminary data.</text>
</comment>
<keyword evidence="1" id="KW-0472">Membrane</keyword>
<protein>
    <submittedName>
        <fullName evidence="2">Uncharacterized protein</fullName>
    </submittedName>
</protein>
<keyword evidence="1" id="KW-0812">Transmembrane</keyword>
<reference evidence="2 3" key="1">
    <citation type="submission" date="2023-03" db="EMBL/GenBank/DDBJ databases">
        <title>Draft genome sequence of Streptomyces sp. RB6PN23 isolated from peat swamp forest in Thailand.</title>
        <authorList>
            <person name="Klaysubun C."/>
            <person name="Duangmal K."/>
        </authorList>
    </citation>
    <scope>NUCLEOTIDE SEQUENCE [LARGE SCALE GENOMIC DNA]</scope>
    <source>
        <strain evidence="2 3">RB6PN23</strain>
    </source>
</reference>
<feature type="transmembrane region" description="Helical" evidence="1">
    <location>
        <begin position="26"/>
        <end position="45"/>
    </location>
</feature>